<dbReference type="Proteomes" id="UP001607151">
    <property type="component" value="Unassembled WGS sequence"/>
</dbReference>
<comment type="caution">
    <text evidence="1">The sequence shown here is derived from an EMBL/GenBank/DDBJ whole genome shotgun (WGS) entry which is preliminary data.</text>
</comment>
<keyword evidence="2" id="KW-1185">Reference proteome</keyword>
<proteinExistence type="predicted"/>
<reference evidence="1 2" key="1">
    <citation type="submission" date="2024-10" db="EMBL/GenBank/DDBJ databases">
        <authorList>
            <person name="Yibar A."/>
            <person name="Saticioglu I.B."/>
            <person name="Duman M."/>
            <person name="Ajmi N."/>
            <person name="Gurler F."/>
            <person name="Ay H."/>
            <person name="Onuk E."/>
            <person name="Guler S."/>
            <person name="Romalde J.L."/>
        </authorList>
    </citation>
    <scope>NUCLEOTIDE SEQUENCE [LARGE SCALE GENOMIC DNA]</scope>
    <source>
        <strain evidence="1 2">14-MA-B</strain>
    </source>
</reference>
<organism evidence="1 2">
    <name type="scientific">Vibrio rumoiensis</name>
    <dbReference type="NCBI Taxonomy" id="76258"/>
    <lineage>
        <taxon>Bacteria</taxon>
        <taxon>Pseudomonadati</taxon>
        <taxon>Pseudomonadota</taxon>
        <taxon>Gammaproteobacteria</taxon>
        <taxon>Vibrionales</taxon>
        <taxon>Vibrionaceae</taxon>
        <taxon>Vibrio</taxon>
    </lineage>
</organism>
<evidence type="ECO:0000313" key="2">
    <source>
        <dbReference type="Proteomes" id="UP001607151"/>
    </source>
</evidence>
<protein>
    <recommendedName>
        <fullName evidence="3">50S ribosomal protein L20</fullName>
    </recommendedName>
</protein>
<gene>
    <name evidence="1" type="ORF">ACGRQ9_03945</name>
</gene>
<sequence length="45" mass="5653">MFSKKKTMNRLVRNKANNTRRKRMLANNKKQVLWRHRSYVFWSEV</sequence>
<dbReference type="RefSeq" id="WP_174208801.1">
    <property type="nucleotide sequence ID" value="NZ_AP018685.1"/>
</dbReference>
<accession>A0ABW7ISN7</accession>
<dbReference type="EMBL" id="JBIHSN010000002">
    <property type="protein sequence ID" value="MFH0264650.1"/>
    <property type="molecule type" value="Genomic_DNA"/>
</dbReference>
<name>A0ABW7ISN7_9VIBR</name>
<evidence type="ECO:0000313" key="1">
    <source>
        <dbReference type="EMBL" id="MFH0264650.1"/>
    </source>
</evidence>
<evidence type="ECO:0008006" key="3">
    <source>
        <dbReference type="Google" id="ProtNLM"/>
    </source>
</evidence>